<evidence type="ECO:0000313" key="2">
    <source>
        <dbReference type="EMBL" id="SMD27438.1"/>
    </source>
</evidence>
<dbReference type="SUPFAM" id="SSF53335">
    <property type="entry name" value="S-adenosyl-L-methionine-dependent methyltransferases"/>
    <property type="match status" value="1"/>
</dbReference>
<proteinExistence type="predicted"/>
<dbReference type="OrthoDB" id="3618637at2"/>
<dbReference type="RefSeq" id="WP_084434972.1">
    <property type="nucleotide sequence ID" value="NZ_FWXV01000024.1"/>
</dbReference>
<accession>A0A1W2G0L5</accession>
<reference evidence="2 3" key="1">
    <citation type="submission" date="2017-04" db="EMBL/GenBank/DDBJ databases">
        <authorList>
            <person name="Afonso C.L."/>
            <person name="Miller P.J."/>
            <person name="Scott M.A."/>
            <person name="Spackman E."/>
            <person name="Goraichik I."/>
            <person name="Dimitrov K.M."/>
            <person name="Suarez D.L."/>
            <person name="Swayne D.E."/>
        </authorList>
    </citation>
    <scope>NUCLEOTIDE SEQUENCE [LARGE SCALE GENOMIC DNA]</scope>
    <source>
        <strain evidence="2 3">DSM 43828</strain>
    </source>
</reference>
<evidence type="ECO:0000313" key="3">
    <source>
        <dbReference type="Proteomes" id="UP000192674"/>
    </source>
</evidence>
<feature type="domain" description="DNA methylase adenine-specific" evidence="1">
    <location>
        <begin position="155"/>
        <end position="253"/>
    </location>
</feature>
<protein>
    <submittedName>
        <fullName evidence="2">N-6 DNA Methylase</fullName>
    </submittedName>
</protein>
<dbReference type="EMBL" id="FWXV01000024">
    <property type="protein sequence ID" value="SMD27438.1"/>
    <property type="molecule type" value="Genomic_DNA"/>
</dbReference>
<dbReference type="PANTHER" id="PTHR42998">
    <property type="entry name" value="TYPE I RESTRICTION ENZYME HINDVIIP M PROTEIN-RELATED"/>
    <property type="match status" value="1"/>
</dbReference>
<gene>
    <name evidence="2" type="ORF">SAMN05661093_11045</name>
</gene>
<dbReference type="Gene3D" id="3.40.50.150">
    <property type="entry name" value="Vaccinia Virus protein VP39"/>
    <property type="match status" value="1"/>
</dbReference>
<dbReference type="Pfam" id="PF02384">
    <property type="entry name" value="N6_Mtase"/>
    <property type="match status" value="1"/>
</dbReference>
<keyword evidence="2" id="KW-0489">Methyltransferase</keyword>
<sequence>MAARKKATRPTPPDDVTQHAHKIADAVAEAWYGIHGSGRLEVPVSVVAVLAAAPQKSSQGADVTDIMLQWSPDDFVDYATNVWRSVIQHRPESTHLLYPILGWWFDEIDTDTRRHVHAVARAALRAGQVDLTGTDRRFEVDLLGTVLTVLRPTSALKAQGQFYTPPGVGAVMADLSNVEEGGSVEDPTMGTGGLFRAVAEVMRQKGQRPSTMRWVGCDLDGLAVACATVNSLIWGLGRDIVFHVGSAFTANWEIAATAQRDHLREIAARVQKTKYRLRLLGMWPEQ</sequence>
<dbReference type="GO" id="GO:0003677">
    <property type="term" value="F:DNA binding"/>
    <property type="evidence" value="ECO:0007669"/>
    <property type="project" value="InterPro"/>
</dbReference>
<keyword evidence="3" id="KW-1185">Reference proteome</keyword>
<dbReference type="AlphaFoldDB" id="A0A1W2G0L5"/>
<dbReference type="PANTHER" id="PTHR42998:SF1">
    <property type="entry name" value="TYPE I RESTRICTION ENZYME HINDI METHYLASE SUBUNIT"/>
    <property type="match status" value="1"/>
</dbReference>
<evidence type="ECO:0000259" key="1">
    <source>
        <dbReference type="Pfam" id="PF02384"/>
    </source>
</evidence>
<dbReference type="GO" id="GO:0032259">
    <property type="term" value="P:methylation"/>
    <property type="evidence" value="ECO:0007669"/>
    <property type="project" value="UniProtKB-KW"/>
</dbReference>
<dbReference type="Proteomes" id="UP000192674">
    <property type="component" value="Unassembled WGS sequence"/>
</dbReference>
<organism evidence="2 3">
    <name type="scientific">Kibdelosporangium aridum</name>
    <dbReference type="NCBI Taxonomy" id="2030"/>
    <lineage>
        <taxon>Bacteria</taxon>
        <taxon>Bacillati</taxon>
        <taxon>Actinomycetota</taxon>
        <taxon>Actinomycetes</taxon>
        <taxon>Pseudonocardiales</taxon>
        <taxon>Pseudonocardiaceae</taxon>
        <taxon>Kibdelosporangium</taxon>
    </lineage>
</organism>
<dbReference type="InterPro" id="IPR029063">
    <property type="entry name" value="SAM-dependent_MTases_sf"/>
</dbReference>
<dbReference type="GO" id="GO:0008170">
    <property type="term" value="F:N-methyltransferase activity"/>
    <property type="evidence" value="ECO:0007669"/>
    <property type="project" value="InterPro"/>
</dbReference>
<keyword evidence="2" id="KW-0808">Transferase</keyword>
<dbReference type="InterPro" id="IPR052916">
    <property type="entry name" value="Type-I_RE_MTase_Subunit"/>
</dbReference>
<dbReference type="InterPro" id="IPR003356">
    <property type="entry name" value="DNA_methylase_A-5"/>
</dbReference>
<name>A0A1W2G0L5_KIBAR</name>